<feature type="domain" description="D-isomer specific 2-hydroxyacid dehydrogenase catalytic" evidence="5">
    <location>
        <begin position="22"/>
        <end position="315"/>
    </location>
</feature>
<dbReference type="eggNOG" id="COG1052">
    <property type="taxonomic scope" value="Bacteria"/>
</dbReference>
<dbReference type="AlphaFoldDB" id="A0A198UNL7"/>
<dbReference type="SUPFAM" id="SSF51735">
    <property type="entry name" value="NAD(P)-binding Rossmann-fold domains"/>
    <property type="match status" value="1"/>
</dbReference>
<accession>A0A198UNL7</accession>
<dbReference type="Gene3D" id="3.40.50.720">
    <property type="entry name" value="NAD(P)-binding Rossmann-like Domain"/>
    <property type="match status" value="2"/>
</dbReference>
<dbReference type="InterPro" id="IPR050418">
    <property type="entry name" value="D-iso_2-hydroxyacid_DH_PdxB"/>
</dbReference>
<dbReference type="InterPro" id="IPR006140">
    <property type="entry name" value="D-isomer_DH_NAD-bd"/>
</dbReference>
<keyword evidence="8" id="KW-1185">Reference proteome</keyword>
<reference evidence="7 8" key="1">
    <citation type="journal article" date="2016" name="Genome Biol. Evol.">
        <title>Comparative Genomic Analyses of the Moraxella catarrhalis Serosensitive and Seroresistant Lineages Demonstrate Their Independent Evolution.</title>
        <authorList>
            <person name="Earl J.P."/>
            <person name="de Vries S.P."/>
            <person name="Ahmed A."/>
            <person name="Powell E."/>
            <person name="Schultz M.P."/>
            <person name="Hermans P.W."/>
            <person name="Hill D.J."/>
            <person name="Zhou Z."/>
            <person name="Constantinidou C.I."/>
            <person name="Hu F.Z."/>
            <person name="Bootsma H.J."/>
            <person name="Ehrlich G.D."/>
        </authorList>
    </citation>
    <scope>NUCLEOTIDE SEQUENCE [LARGE SCALE GENOMIC DNA]</scope>
    <source>
        <strain evidence="7 8">Z7542</strain>
    </source>
</reference>
<dbReference type="PANTHER" id="PTHR43761">
    <property type="entry name" value="D-ISOMER SPECIFIC 2-HYDROXYACID DEHYDROGENASE FAMILY PROTEIN (AFU_ORTHOLOGUE AFUA_1G13630)"/>
    <property type="match status" value="1"/>
</dbReference>
<dbReference type="InterPro" id="IPR036291">
    <property type="entry name" value="NAD(P)-bd_dom_sf"/>
</dbReference>
<keyword evidence="2 4" id="KW-0560">Oxidoreductase</keyword>
<evidence type="ECO:0000313" key="7">
    <source>
        <dbReference type="EMBL" id="OAU98103.1"/>
    </source>
</evidence>
<evidence type="ECO:0000256" key="3">
    <source>
        <dbReference type="ARBA" id="ARBA00023027"/>
    </source>
</evidence>
<evidence type="ECO:0000259" key="6">
    <source>
        <dbReference type="Pfam" id="PF02826"/>
    </source>
</evidence>
<dbReference type="PROSITE" id="PS00670">
    <property type="entry name" value="D_2_HYDROXYACID_DH_2"/>
    <property type="match status" value="1"/>
</dbReference>
<keyword evidence="3" id="KW-0520">NAD</keyword>
<dbReference type="PATRIC" id="fig|480.237.peg.1013"/>
<evidence type="ECO:0000256" key="4">
    <source>
        <dbReference type="RuleBase" id="RU003719"/>
    </source>
</evidence>
<protein>
    <submittedName>
        <fullName evidence="7">D-3-phosphoglycerate dehydrogenase</fullName>
        <ecNumber evidence="7">1.1.1.95</ecNumber>
    </submittedName>
</protein>
<feature type="domain" description="D-isomer specific 2-hydroxyacid dehydrogenase NAD-binding" evidence="6">
    <location>
        <begin position="108"/>
        <end position="288"/>
    </location>
</feature>
<dbReference type="Pfam" id="PF00389">
    <property type="entry name" value="2-Hacid_dh"/>
    <property type="match status" value="1"/>
</dbReference>
<dbReference type="Proteomes" id="UP000078228">
    <property type="component" value="Unassembled WGS sequence"/>
</dbReference>
<dbReference type="SUPFAM" id="SSF52283">
    <property type="entry name" value="Formate/glycerate dehydrogenase catalytic domain-like"/>
    <property type="match status" value="1"/>
</dbReference>
<evidence type="ECO:0000256" key="1">
    <source>
        <dbReference type="ARBA" id="ARBA00005854"/>
    </source>
</evidence>
<dbReference type="CDD" id="cd12162">
    <property type="entry name" value="2-Hacid_dh_4"/>
    <property type="match status" value="1"/>
</dbReference>
<evidence type="ECO:0000256" key="2">
    <source>
        <dbReference type="ARBA" id="ARBA00023002"/>
    </source>
</evidence>
<comment type="similarity">
    <text evidence="1 4">Belongs to the D-isomer specific 2-hydroxyacid dehydrogenase family.</text>
</comment>
<dbReference type="GO" id="GO:0004617">
    <property type="term" value="F:phosphoglycerate dehydrogenase activity"/>
    <property type="evidence" value="ECO:0007669"/>
    <property type="project" value="UniProtKB-EC"/>
</dbReference>
<dbReference type="OrthoDB" id="9805416at2"/>
<dbReference type="RefSeq" id="WP_064610490.1">
    <property type="nucleotide sequence ID" value="NZ_LXHB01000040.1"/>
</dbReference>
<comment type="caution">
    <text evidence="7">The sequence shown here is derived from an EMBL/GenBank/DDBJ whole genome shotgun (WGS) entry which is preliminary data.</text>
</comment>
<sequence>MKAVFLDAGTFSKQAFLPTPKGVTEYQVYSQTPQDDEIIIQRCCDAQIVITNKVVITRNILKALPKLRLIQLTATGMDNVDKQACQDLGITLKNVAGYSVNSVPEHTLMMMLAIMRGAKYYHQRATDGTWQADGRFCLLNEPLFDLYGQTLGIIGAGNIGRRVGELAKAFGMHVLYAEHQGKTPRSSEYTDFETVLNSSNVISLHCPLTDATKHLINTDTLAKMHKKPLIINVARGGVVCGADIVNALINDHILGYASDVFESEPFAKNDPLLGIADHPRVLFTPHNAWGSLAAQEKLWEILANQITDFINNHSTHTP</sequence>
<dbReference type="GO" id="GO:0051287">
    <property type="term" value="F:NAD binding"/>
    <property type="evidence" value="ECO:0007669"/>
    <property type="project" value="InterPro"/>
</dbReference>
<proteinExistence type="inferred from homology"/>
<evidence type="ECO:0000259" key="5">
    <source>
        <dbReference type="Pfam" id="PF00389"/>
    </source>
</evidence>
<organism evidence="7 8">
    <name type="scientific">Moraxella catarrhalis</name>
    <name type="common">Branhamella catarrhalis</name>
    <dbReference type="NCBI Taxonomy" id="480"/>
    <lineage>
        <taxon>Bacteria</taxon>
        <taxon>Pseudomonadati</taxon>
        <taxon>Pseudomonadota</taxon>
        <taxon>Gammaproteobacteria</taxon>
        <taxon>Moraxellales</taxon>
        <taxon>Moraxellaceae</taxon>
        <taxon>Moraxella</taxon>
    </lineage>
</organism>
<evidence type="ECO:0000313" key="8">
    <source>
        <dbReference type="Proteomes" id="UP000078228"/>
    </source>
</evidence>
<dbReference type="EC" id="1.1.1.95" evidence="7"/>
<dbReference type="InterPro" id="IPR006139">
    <property type="entry name" value="D-isomer_2_OHA_DH_cat_dom"/>
</dbReference>
<dbReference type="EMBL" id="LXHC01000004">
    <property type="protein sequence ID" value="OAU98103.1"/>
    <property type="molecule type" value="Genomic_DNA"/>
</dbReference>
<dbReference type="InterPro" id="IPR029753">
    <property type="entry name" value="D-isomer_DH_CS"/>
</dbReference>
<gene>
    <name evidence="7" type="ORF">AO384_0350</name>
</gene>
<dbReference type="Pfam" id="PF02826">
    <property type="entry name" value="2-Hacid_dh_C"/>
    <property type="match status" value="1"/>
</dbReference>
<dbReference type="PANTHER" id="PTHR43761:SF1">
    <property type="entry name" value="D-ISOMER SPECIFIC 2-HYDROXYACID DEHYDROGENASE CATALYTIC DOMAIN-CONTAINING PROTEIN-RELATED"/>
    <property type="match status" value="1"/>
</dbReference>
<name>A0A198UNL7_MORCA</name>